<name>A0ABS6DZI9_9FIRM</name>
<gene>
    <name evidence="2" type="ORF">KQI20_12480</name>
</gene>
<dbReference type="EMBL" id="JAHLOQ010000045">
    <property type="protein sequence ID" value="MBU5337260.1"/>
    <property type="molecule type" value="Genomic_DNA"/>
</dbReference>
<comment type="caution">
    <text evidence="2">The sequence shown here is derived from an EMBL/GenBank/DDBJ whole genome shotgun (WGS) entry which is preliminary data.</text>
</comment>
<evidence type="ECO:0000256" key="1">
    <source>
        <dbReference type="SAM" id="MobiDB-lite"/>
    </source>
</evidence>
<feature type="region of interest" description="Disordered" evidence="1">
    <location>
        <begin position="41"/>
        <end position="134"/>
    </location>
</feature>
<protein>
    <submittedName>
        <fullName evidence="2">Uncharacterized protein</fullName>
    </submittedName>
</protein>
<evidence type="ECO:0000313" key="3">
    <source>
        <dbReference type="Proteomes" id="UP001196301"/>
    </source>
</evidence>
<feature type="compositionally biased region" description="Low complexity" evidence="1">
    <location>
        <begin position="41"/>
        <end position="56"/>
    </location>
</feature>
<dbReference type="Proteomes" id="UP001196301">
    <property type="component" value="Unassembled WGS sequence"/>
</dbReference>
<organism evidence="2 3">
    <name type="scientific">Intestinibacter bartlettii</name>
    <dbReference type="NCBI Taxonomy" id="261299"/>
    <lineage>
        <taxon>Bacteria</taxon>
        <taxon>Bacillati</taxon>
        <taxon>Bacillota</taxon>
        <taxon>Clostridia</taxon>
        <taxon>Peptostreptococcales</taxon>
        <taxon>Peptostreptococcaceae</taxon>
        <taxon>Intestinibacter</taxon>
    </lineage>
</organism>
<evidence type="ECO:0000313" key="2">
    <source>
        <dbReference type="EMBL" id="MBU5337260.1"/>
    </source>
</evidence>
<proteinExistence type="predicted"/>
<feature type="compositionally biased region" description="Low complexity" evidence="1">
    <location>
        <begin position="74"/>
        <end position="134"/>
    </location>
</feature>
<sequence>MKNKILTAVVVILLGGVVIWRMATSPTSNFARYFARDNSSSTEESSEASQNSNNSDDNSKDDTTTDVTKISGFTSEEGSGSESGGDNSSSSNNGSSSSDNNSNNGSSSNNTNSTNNGNNSSDKNNNNSGKNNSKSISLPYTIASTGMKIKSIGQYSGSFVEDGSDKSVSNVLSIVVTNTSGKDLQYGEIKLKAGSKTATFKLTNVPSGKSVLALETSGMKYSSGTNYTYAEATYAQTNMSMNSGKVSVSTEDSKVTIKNISGKDLGTVYVYYKNLDKSGAYLGGITYRVKFDDVKKGDTLTQSTKHFSKSNSKIIMVDTEN</sequence>
<accession>A0ABS6DZI9</accession>
<reference evidence="2 3" key="1">
    <citation type="submission" date="2021-06" db="EMBL/GenBank/DDBJ databases">
        <authorList>
            <person name="Sun Q."/>
            <person name="Li D."/>
        </authorList>
    </citation>
    <scope>NUCLEOTIDE SEQUENCE [LARGE SCALE GENOMIC DNA]</scope>
    <source>
        <strain evidence="2 3">N19</strain>
    </source>
</reference>
<keyword evidence="3" id="KW-1185">Reference proteome</keyword>
<dbReference type="RefSeq" id="WP_216571763.1">
    <property type="nucleotide sequence ID" value="NZ_JAHLOQ010000045.1"/>
</dbReference>